<dbReference type="PANTHER" id="PTHR37422:SF13">
    <property type="entry name" value="LIPOPOLYSACCHARIDE BIOSYNTHESIS PROTEIN PA4999-RELATED"/>
    <property type="match status" value="1"/>
</dbReference>
<evidence type="ECO:0000259" key="6">
    <source>
        <dbReference type="Pfam" id="PF04932"/>
    </source>
</evidence>
<keyword evidence="3 5" id="KW-1133">Transmembrane helix</keyword>
<dbReference type="Pfam" id="PF04932">
    <property type="entry name" value="Wzy_C"/>
    <property type="match status" value="1"/>
</dbReference>
<protein>
    <submittedName>
        <fullName evidence="7">O-antigen ligase family protein</fullName>
    </submittedName>
</protein>
<feature type="domain" description="O-antigen ligase-related" evidence="6">
    <location>
        <begin position="192"/>
        <end position="353"/>
    </location>
</feature>
<feature type="transmembrane region" description="Helical" evidence="5">
    <location>
        <begin position="208"/>
        <end position="225"/>
    </location>
</feature>
<feature type="transmembrane region" description="Helical" evidence="5">
    <location>
        <begin position="26"/>
        <end position="42"/>
    </location>
</feature>
<keyword evidence="7" id="KW-0436">Ligase</keyword>
<evidence type="ECO:0000256" key="5">
    <source>
        <dbReference type="SAM" id="Phobius"/>
    </source>
</evidence>
<keyword evidence="4 5" id="KW-0472">Membrane</keyword>
<accession>A0ABZ0I5Y9</accession>
<evidence type="ECO:0000313" key="7">
    <source>
        <dbReference type="EMBL" id="WOJ94473.1"/>
    </source>
</evidence>
<name>A0ABZ0I5Y9_9GAMM</name>
<proteinExistence type="predicted"/>
<feature type="transmembrane region" description="Helical" evidence="5">
    <location>
        <begin position="186"/>
        <end position="202"/>
    </location>
</feature>
<evidence type="ECO:0000256" key="4">
    <source>
        <dbReference type="ARBA" id="ARBA00023136"/>
    </source>
</evidence>
<feature type="transmembrane region" description="Helical" evidence="5">
    <location>
        <begin position="114"/>
        <end position="138"/>
    </location>
</feature>
<dbReference type="GO" id="GO:0016874">
    <property type="term" value="F:ligase activity"/>
    <property type="evidence" value="ECO:0007669"/>
    <property type="project" value="UniProtKB-KW"/>
</dbReference>
<evidence type="ECO:0000256" key="3">
    <source>
        <dbReference type="ARBA" id="ARBA00022989"/>
    </source>
</evidence>
<comment type="subcellular location">
    <subcellularLocation>
        <location evidence="1">Membrane</location>
        <topology evidence="1">Multi-pass membrane protein</topology>
    </subcellularLocation>
</comment>
<dbReference type="RefSeq" id="WP_407349109.1">
    <property type="nucleotide sequence ID" value="NZ_CP136864.1"/>
</dbReference>
<evidence type="ECO:0000256" key="2">
    <source>
        <dbReference type="ARBA" id="ARBA00022692"/>
    </source>
</evidence>
<evidence type="ECO:0000313" key="8">
    <source>
        <dbReference type="Proteomes" id="UP001626537"/>
    </source>
</evidence>
<feature type="transmembrane region" description="Helical" evidence="5">
    <location>
        <begin position="49"/>
        <end position="69"/>
    </location>
</feature>
<keyword evidence="2 5" id="KW-0812">Transmembrane</keyword>
<dbReference type="PANTHER" id="PTHR37422">
    <property type="entry name" value="TEICHURONIC ACID BIOSYNTHESIS PROTEIN TUAE"/>
    <property type="match status" value="1"/>
</dbReference>
<dbReference type="EMBL" id="CP136864">
    <property type="protein sequence ID" value="WOJ94473.1"/>
    <property type="molecule type" value="Genomic_DNA"/>
</dbReference>
<organism evidence="7 8">
    <name type="scientific">Congregibacter variabilis</name>
    <dbReference type="NCBI Taxonomy" id="3081200"/>
    <lineage>
        <taxon>Bacteria</taxon>
        <taxon>Pseudomonadati</taxon>
        <taxon>Pseudomonadota</taxon>
        <taxon>Gammaproteobacteria</taxon>
        <taxon>Cellvibrionales</taxon>
        <taxon>Halieaceae</taxon>
        <taxon>Congregibacter</taxon>
    </lineage>
</organism>
<feature type="transmembrane region" description="Helical" evidence="5">
    <location>
        <begin position="346"/>
        <end position="364"/>
    </location>
</feature>
<gene>
    <name evidence="7" type="ORF">R0135_04750</name>
</gene>
<dbReference type="Proteomes" id="UP001626537">
    <property type="component" value="Chromosome"/>
</dbReference>
<keyword evidence="8" id="KW-1185">Reference proteome</keyword>
<feature type="transmembrane region" description="Helical" evidence="5">
    <location>
        <begin position="376"/>
        <end position="393"/>
    </location>
</feature>
<feature type="transmembrane region" description="Helical" evidence="5">
    <location>
        <begin position="81"/>
        <end position="102"/>
    </location>
</feature>
<feature type="transmembrane region" description="Helical" evidence="5">
    <location>
        <begin position="232"/>
        <end position="250"/>
    </location>
</feature>
<sequence>MRLFQVPLPALLLVLAMVLLPFGRMLEIPLGLLAVAGVLGLVKSKGMAGASHAGFLMALLTAFALPMLLSLPDAVAPQKSLITTLGTLRYGLSCAALLYWYQCYGRQPADRDQLLNLLGMAVALLLTLWCLDGLLQFVTGSNVLGYGVGEGYINGLFGDDDNIKFGIAVAFLLPIGLVYGLRAWPAVVVGIFLLLVLTLIVLSGKRAAWISAGVELAALGVYYFFRGRLGLLRVVSLLGVAGLALVLAFGSSEWVRERSVVIATALDEPDYTTVNRATGLRLPIWRTAVAIGEAHWINGVGPRGFRYAYADFAAETDTWARPAGAAGGARASHAHQLLLELWSETGVFGLAGYAVLVALLWVSWQRADAQARSRALPYAVTLLGMLFPLNTHLAWYSSWHAQLLWLFIGLYLLALSHREPRETPL</sequence>
<dbReference type="InterPro" id="IPR051533">
    <property type="entry name" value="WaaL-like"/>
</dbReference>
<reference evidence="7 8" key="1">
    <citation type="submission" date="2023-10" db="EMBL/GenBank/DDBJ databases">
        <title>Two novel species belonging to the OM43/NOR5 clade.</title>
        <authorList>
            <person name="Park M."/>
        </authorList>
    </citation>
    <scope>NUCLEOTIDE SEQUENCE [LARGE SCALE GENOMIC DNA]</scope>
    <source>
        <strain evidence="7 8">IMCC43200</strain>
    </source>
</reference>
<feature type="transmembrane region" description="Helical" evidence="5">
    <location>
        <begin position="399"/>
        <end position="416"/>
    </location>
</feature>
<evidence type="ECO:0000256" key="1">
    <source>
        <dbReference type="ARBA" id="ARBA00004141"/>
    </source>
</evidence>
<feature type="transmembrane region" description="Helical" evidence="5">
    <location>
        <begin position="163"/>
        <end position="181"/>
    </location>
</feature>
<dbReference type="InterPro" id="IPR007016">
    <property type="entry name" value="O-antigen_ligase-rel_domated"/>
</dbReference>